<evidence type="ECO:0000313" key="2">
    <source>
        <dbReference type="EMBL" id="SVD57380.1"/>
    </source>
</evidence>
<proteinExistence type="predicted"/>
<feature type="non-terminal residue" evidence="2">
    <location>
        <position position="44"/>
    </location>
</feature>
<feature type="region of interest" description="Disordered" evidence="1">
    <location>
        <begin position="22"/>
        <end position="44"/>
    </location>
</feature>
<reference evidence="2" key="1">
    <citation type="submission" date="2018-05" db="EMBL/GenBank/DDBJ databases">
        <authorList>
            <person name="Lanie J.A."/>
            <person name="Ng W.-L."/>
            <person name="Kazmierczak K.M."/>
            <person name="Andrzejewski T.M."/>
            <person name="Davidsen T.M."/>
            <person name="Wayne K.J."/>
            <person name="Tettelin H."/>
            <person name="Glass J.I."/>
            <person name="Rusch D."/>
            <person name="Podicherti R."/>
            <person name="Tsui H.-C.T."/>
            <person name="Winkler M.E."/>
        </authorList>
    </citation>
    <scope>NUCLEOTIDE SEQUENCE</scope>
</reference>
<protein>
    <submittedName>
        <fullName evidence="2">Uncharacterized protein</fullName>
    </submittedName>
</protein>
<organism evidence="2">
    <name type="scientific">marine metagenome</name>
    <dbReference type="NCBI Taxonomy" id="408172"/>
    <lineage>
        <taxon>unclassified sequences</taxon>
        <taxon>metagenomes</taxon>
        <taxon>ecological metagenomes</taxon>
    </lineage>
</organism>
<sequence length="44" mass="4455">TCRAPTARNFGRCSSSIAAAFSPATATASRATPSSGRPRNPAMT</sequence>
<feature type="non-terminal residue" evidence="2">
    <location>
        <position position="1"/>
    </location>
</feature>
<feature type="compositionally biased region" description="Low complexity" evidence="1">
    <location>
        <begin position="22"/>
        <end position="35"/>
    </location>
</feature>
<name>A0A382WFM5_9ZZZZ</name>
<dbReference type="AlphaFoldDB" id="A0A382WFM5"/>
<accession>A0A382WFM5</accession>
<dbReference type="EMBL" id="UINC01159346">
    <property type="protein sequence ID" value="SVD57380.1"/>
    <property type="molecule type" value="Genomic_DNA"/>
</dbReference>
<gene>
    <name evidence="2" type="ORF">METZ01_LOCUS410234</name>
</gene>
<evidence type="ECO:0000256" key="1">
    <source>
        <dbReference type="SAM" id="MobiDB-lite"/>
    </source>
</evidence>